<evidence type="ECO:0000313" key="3">
    <source>
        <dbReference type="Proteomes" id="UP000743370"/>
    </source>
</evidence>
<protein>
    <submittedName>
        <fullName evidence="2">Uncharacterized protein</fullName>
    </submittedName>
</protein>
<sequence length="143" mass="15814">MFIPLAILFFLCAKAGKLSTFLFNPSREVCHHQEAYVRRAVLFAASCVLVSLHPTSISSALLDGNDEISTGLEWIRTWTLDIAELDTDKECYTMAMTCLQLHAEMALQTSRALESARSSLKAGPTLTSGTSNVTIKIPYLNWD</sequence>
<proteinExistence type="predicted"/>
<gene>
    <name evidence="2" type="ORF">HKW66_Vig0246480</name>
</gene>
<dbReference type="InterPro" id="IPR051970">
    <property type="entry name" value="TEL2_Regulation"/>
</dbReference>
<evidence type="ECO:0000313" key="2">
    <source>
        <dbReference type="EMBL" id="KAG2396986.1"/>
    </source>
</evidence>
<dbReference type="PANTHER" id="PTHR15830">
    <property type="entry name" value="TELOMERE LENGTH REGULATION PROTEIN TEL2 FAMILY MEMBER"/>
    <property type="match status" value="1"/>
</dbReference>
<feature type="signal peptide" evidence="1">
    <location>
        <begin position="1"/>
        <end position="20"/>
    </location>
</feature>
<dbReference type="GO" id="GO:0051879">
    <property type="term" value="F:Hsp90 protein binding"/>
    <property type="evidence" value="ECO:0007669"/>
    <property type="project" value="TreeGrafter"/>
</dbReference>
<evidence type="ECO:0000256" key="1">
    <source>
        <dbReference type="SAM" id="SignalP"/>
    </source>
</evidence>
<dbReference type="PANTHER" id="PTHR15830:SF10">
    <property type="entry name" value="TELOMERE LENGTH REGULATION PROTEIN TEL2 HOMOLOG"/>
    <property type="match status" value="1"/>
</dbReference>
<organism evidence="2 3">
    <name type="scientific">Phaseolus angularis</name>
    <name type="common">Azuki bean</name>
    <name type="synonym">Vigna angularis</name>
    <dbReference type="NCBI Taxonomy" id="3914"/>
    <lineage>
        <taxon>Eukaryota</taxon>
        <taxon>Viridiplantae</taxon>
        <taxon>Streptophyta</taxon>
        <taxon>Embryophyta</taxon>
        <taxon>Tracheophyta</taxon>
        <taxon>Spermatophyta</taxon>
        <taxon>Magnoliopsida</taxon>
        <taxon>eudicotyledons</taxon>
        <taxon>Gunneridae</taxon>
        <taxon>Pentapetalae</taxon>
        <taxon>rosids</taxon>
        <taxon>fabids</taxon>
        <taxon>Fabales</taxon>
        <taxon>Fabaceae</taxon>
        <taxon>Papilionoideae</taxon>
        <taxon>50 kb inversion clade</taxon>
        <taxon>NPAAA clade</taxon>
        <taxon>indigoferoid/millettioid clade</taxon>
        <taxon>Phaseoleae</taxon>
        <taxon>Vigna</taxon>
    </lineage>
</organism>
<name>A0A8T0KBK7_PHAAN</name>
<dbReference type="GO" id="GO:0005829">
    <property type="term" value="C:cytosol"/>
    <property type="evidence" value="ECO:0007669"/>
    <property type="project" value="TreeGrafter"/>
</dbReference>
<keyword evidence="1" id="KW-0732">Signal</keyword>
<feature type="chain" id="PRO_5035901660" evidence="1">
    <location>
        <begin position="21"/>
        <end position="143"/>
    </location>
</feature>
<accession>A0A8T0KBK7</accession>
<dbReference type="GO" id="GO:0051083">
    <property type="term" value="P:'de novo' cotranslational protein folding"/>
    <property type="evidence" value="ECO:0007669"/>
    <property type="project" value="TreeGrafter"/>
</dbReference>
<reference evidence="2 3" key="1">
    <citation type="submission" date="2020-05" db="EMBL/GenBank/DDBJ databases">
        <title>Vigna angularis (adzuki bean) Var. LongXiaoDou No. 4 denovo assembly.</title>
        <authorList>
            <person name="Xiang H."/>
        </authorList>
    </citation>
    <scope>NUCLEOTIDE SEQUENCE [LARGE SCALE GENOMIC DNA]</scope>
    <source>
        <tissue evidence="2">Leaf</tissue>
    </source>
</reference>
<dbReference type="Proteomes" id="UP000743370">
    <property type="component" value="Unassembled WGS sequence"/>
</dbReference>
<comment type="caution">
    <text evidence="2">The sequence shown here is derived from an EMBL/GenBank/DDBJ whole genome shotgun (WGS) entry which is preliminary data.</text>
</comment>
<dbReference type="EMBL" id="JABFOF010000005">
    <property type="protein sequence ID" value="KAG2396986.1"/>
    <property type="molecule type" value="Genomic_DNA"/>
</dbReference>
<dbReference type="AlphaFoldDB" id="A0A8T0KBK7"/>
<dbReference type="GO" id="GO:0042162">
    <property type="term" value="F:telomeric DNA binding"/>
    <property type="evidence" value="ECO:0007669"/>
    <property type="project" value="TreeGrafter"/>
</dbReference>